<evidence type="ECO:0000256" key="4">
    <source>
        <dbReference type="ARBA" id="ARBA00022553"/>
    </source>
</evidence>
<dbReference type="CDD" id="cd00082">
    <property type="entry name" value="HisKA"/>
    <property type="match status" value="1"/>
</dbReference>
<protein>
    <recommendedName>
        <fullName evidence="3">histidine kinase</fullName>
        <ecNumber evidence="3">2.7.13.3</ecNumber>
    </recommendedName>
</protein>
<keyword evidence="4" id="KW-0597">Phosphoprotein</keyword>
<dbReference type="PROSITE" id="PS50109">
    <property type="entry name" value="HIS_KIN"/>
    <property type="match status" value="1"/>
</dbReference>
<dbReference type="Gene3D" id="3.30.565.10">
    <property type="entry name" value="Histidine kinase-like ATPase, C-terminal domain"/>
    <property type="match status" value="1"/>
</dbReference>
<evidence type="ECO:0000256" key="5">
    <source>
        <dbReference type="ARBA" id="ARBA00022679"/>
    </source>
</evidence>
<dbReference type="InterPro" id="IPR036890">
    <property type="entry name" value="HATPase_C_sf"/>
</dbReference>
<evidence type="ECO:0000256" key="7">
    <source>
        <dbReference type="ARBA" id="ARBA00023012"/>
    </source>
</evidence>
<evidence type="ECO:0000256" key="2">
    <source>
        <dbReference type="ARBA" id="ARBA00004429"/>
    </source>
</evidence>
<dbReference type="Gene3D" id="3.30.450.20">
    <property type="entry name" value="PAS domain"/>
    <property type="match status" value="2"/>
</dbReference>
<dbReference type="InterPro" id="IPR000014">
    <property type="entry name" value="PAS"/>
</dbReference>
<comment type="subcellular location">
    <subcellularLocation>
        <location evidence="2">Cell inner membrane</location>
        <topology evidence="2">Multi-pass membrane protein</topology>
    </subcellularLocation>
</comment>
<reference evidence="10" key="1">
    <citation type="journal article" date="2014" name="Int. J. Syst. Evol. Microbiol.">
        <title>Complete genome sequence of Corynebacterium casei LMG S-19264T (=DSM 44701T), isolated from a smear-ripened cheese.</title>
        <authorList>
            <consortium name="US DOE Joint Genome Institute (JGI-PGF)"/>
            <person name="Walter F."/>
            <person name="Albersmeier A."/>
            <person name="Kalinowski J."/>
            <person name="Ruckert C."/>
        </authorList>
    </citation>
    <scope>NUCLEOTIDE SEQUENCE</scope>
    <source>
        <strain evidence="10">KCTC 32182</strain>
    </source>
</reference>
<dbReference type="InterPro" id="IPR004358">
    <property type="entry name" value="Sig_transdc_His_kin-like_C"/>
</dbReference>
<keyword evidence="6" id="KW-0418">Kinase</keyword>
<dbReference type="Proteomes" id="UP000645257">
    <property type="component" value="Unassembled WGS sequence"/>
</dbReference>
<dbReference type="GO" id="GO:0005886">
    <property type="term" value="C:plasma membrane"/>
    <property type="evidence" value="ECO:0007669"/>
    <property type="project" value="UniProtKB-SubCell"/>
</dbReference>
<evidence type="ECO:0000256" key="6">
    <source>
        <dbReference type="ARBA" id="ARBA00022777"/>
    </source>
</evidence>
<gene>
    <name evidence="10" type="ORF">GCM10011289_35870</name>
</gene>
<dbReference type="NCBIfam" id="TIGR00229">
    <property type="entry name" value="sensory_box"/>
    <property type="match status" value="1"/>
</dbReference>
<dbReference type="CDD" id="cd00130">
    <property type="entry name" value="PAS"/>
    <property type="match status" value="1"/>
</dbReference>
<reference evidence="10" key="2">
    <citation type="submission" date="2020-09" db="EMBL/GenBank/DDBJ databases">
        <authorList>
            <person name="Sun Q."/>
            <person name="Kim S."/>
        </authorList>
    </citation>
    <scope>NUCLEOTIDE SEQUENCE</scope>
    <source>
        <strain evidence="10">KCTC 32182</strain>
    </source>
</reference>
<accession>A0A918P665</accession>
<dbReference type="SMART" id="SM00388">
    <property type="entry name" value="HisKA"/>
    <property type="match status" value="1"/>
</dbReference>
<evidence type="ECO:0000259" key="9">
    <source>
        <dbReference type="PROSITE" id="PS50109"/>
    </source>
</evidence>
<feature type="domain" description="Histidine kinase" evidence="9">
    <location>
        <begin position="629"/>
        <end position="848"/>
    </location>
</feature>
<dbReference type="InterPro" id="IPR003661">
    <property type="entry name" value="HisK_dim/P_dom"/>
</dbReference>
<name>A0A918P665_9NEIS</name>
<dbReference type="SUPFAM" id="SSF55785">
    <property type="entry name" value="PYP-like sensor domain (PAS domain)"/>
    <property type="match status" value="2"/>
</dbReference>
<dbReference type="PRINTS" id="PR00344">
    <property type="entry name" value="BCTRLSENSOR"/>
</dbReference>
<dbReference type="FunFam" id="3.30.565.10:FF:000006">
    <property type="entry name" value="Sensor histidine kinase WalK"/>
    <property type="match status" value="1"/>
</dbReference>
<comment type="caution">
    <text evidence="10">The sequence shown here is derived from an EMBL/GenBank/DDBJ whole genome shotgun (WGS) entry which is preliminary data.</text>
</comment>
<dbReference type="Pfam" id="PF13188">
    <property type="entry name" value="PAS_8"/>
    <property type="match status" value="1"/>
</dbReference>
<dbReference type="InterPro" id="IPR042240">
    <property type="entry name" value="CHASE_sf"/>
</dbReference>
<dbReference type="SUPFAM" id="SSF55874">
    <property type="entry name" value="ATPase domain of HSP90 chaperone/DNA topoisomerase II/histidine kinase"/>
    <property type="match status" value="1"/>
</dbReference>
<proteinExistence type="predicted"/>
<dbReference type="Pfam" id="PF13426">
    <property type="entry name" value="PAS_9"/>
    <property type="match status" value="1"/>
</dbReference>
<dbReference type="InterPro" id="IPR003594">
    <property type="entry name" value="HATPase_dom"/>
</dbReference>
<dbReference type="PANTHER" id="PTHR43711">
    <property type="entry name" value="TWO-COMPONENT HISTIDINE KINASE"/>
    <property type="match status" value="1"/>
</dbReference>
<dbReference type="RefSeq" id="WP_189536917.1">
    <property type="nucleotide sequence ID" value="NZ_BMYX01000032.1"/>
</dbReference>
<sequence length="858" mass="95146">METRWKRIALLAAGVVISIALLAAEYSVIRQHDRQAAQDTRQAMVRNDVNSLAQRLDSLQEQAFLLALATLQHNDRQPSMPVLSLVSREFIRPDAGITDITLIRRVLPVERADFETVNSLTIHGVNGLQQEPSPQRSIYFPVEASLPDGANALPRGLDMGVSSGWIRSLEWARNTAHPVLLVSRDAVGAPQRLYIAVTLKDNRWILLLGLNRDTLAYGENMAAGNRQDMSRLIAWEKTARGDSKILFDSRSGRPIPPEAPLHSLTYDIGDMKVMLFGYGGDIEKSSGTYTIMAFTATACLLLWLALYRLTARIDGYRLQLAAEREMRSADQSTLASIQDALVKTEQARLESEARQQAILRASTDAFVLIDRHGTIISANPAAAALANQAGETLESLPAGSVLPDLYDATGLIHFEALAEALGRQPFEGHLVRSDGSQLEVEMSLSRVDMPDDPFYLVVCRDISVRKEKEAALINLKNSLAEQVEMQRSQLAALLEASPMAMAYIVDRNLKQVNQAFLDMFQCDDEQEILNQSTLRFYQSEEQWLRTGRALYNLLNEGKVVKSELRLVTKHGRPFWCRLYGKALNPSVPGLGTIWLYQDFSSDRAVEDALRAAKELAEDSSRAKTEFLANMSHELRTPMHAILGFAEMGQTRIGPLQDERLRHYFERIHTSGSRLLNLLNDLLDLAKMEVGRMEYRMGPHDLAQAISEAVDEFSPLAGARAIQMETIYSVRPIIARMDSLRIGQVMRNLLSNAIKFSPDNSRIRVSVHLSDDSMVEVSVEDQGPGVPPGELETIFDKFIQSSATKTGAGGTGLGLAICREIIHAHQGEILASNTPDGGALFRFRIPRDTTAPEVSDHGS</sequence>
<evidence type="ECO:0000256" key="1">
    <source>
        <dbReference type="ARBA" id="ARBA00000085"/>
    </source>
</evidence>
<keyword evidence="5" id="KW-0808">Transferase</keyword>
<dbReference type="Gene3D" id="1.10.287.130">
    <property type="match status" value="1"/>
</dbReference>
<dbReference type="SUPFAM" id="SSF47384">
    <property type="entry name" value="Homodimeric domain of signal transducing histidine kinase"/>
    <property type="match status" value="1"/>
</dbReference>
<dbReference type="EC" id="2.7.13.3" evidence="3"/>
<dbReference type="Pfam" id="PF00512">
    <property type="entry name" value="HisKA"/>
    <property type="match status" value="1"/>
</dbReference>
<dbReference type="Pfam" id="PF02518">
    <property type="entry name" value="HATPase_c"/>
    <property type="match status" value="1"/>
</dbReference>
<dbReference type="Gene3D" id="3.30.450.350">
    <property type="entry name" value="CHASE domain"/>
    <property type="match status" value="1"/>
</dbReference>
<keyword evidence="8" id="KW-0472">Membrane</keyword>
<dbReference type="InterPro" id="IPR035965">
    <property type="entry name" value="PAS-like_dom_sf"/>
</dbReference>
<dbReference type="SMART" id="SM00387">
    <property type="entry name" value="HATPase_c"/>
    <property type="match status" value="1"/>
</dbReference>
<keyword evidence="11" id="KW-1185">Reference proteome</keyword>
<comment type="catalytic activity">
    <reaction evidence="1">
        <text>ATP + protein L-histidine = ADP + protein N-phospho-L-histidine.</text>
        <dbReference type="EC" id="2.7.13.3"/>
    </reaction>
</comment>
<evidence type="ECO:0000313" key="11">
    <source>
        <dbReference type="Proteomes" id="UP000645257"/>
    </source>
</evidence>
<evidence type="ECO:0000256" key="8">
    <source>
        <dbReference type="ARBA" id="ARBA00023136"/>
    </source>
</evidence>
<dbReference type="AlphaFoldDB" id="A0A918P665"/>
<dbReference type="PANTHER" id="PTHR43711:SF1">
    <property type="entry name" value="HISTIDINE KINASE 1"/>
    <property type="match status" value="1"/>
</dbReference>
<evidence type="ECO:0000256" key="3">
    <source>
        <dbReference type="ARBA" id="ARBA00012438"/>
    </source>
</evidence>
<keyword evidence="7" id="KW-0902">Two-component regulatory system</keyword>
<dbReference type="InterPro" id="IPR005467">
    <property type="entry name" value="His_kinase_dom"/>
</dbReference>
<dbReference type="GO" id="GO:0000155">
    <property type="term" value="F:phosphorelay sensor kinase activity"/>
    <property type="evidence" value="ECO:0007669"/>
    <property type="project" value="InterPro"/>
</dbReference>
<dbReference type="InterPro" id="IPR036097">
    <property type="entry name" value="HisK_dim/P_sf"/>
</dbReference>
<dbReference type="EMBL" id="BMYX01000032">
    <property type="protein sequence ID" value="GGY29789.1"/>
    <property type="molecule type" value="Genomic_DNA"/>
</dbReference>
<dbReference type="SMART" id="SM00091">
    <property type="entry name" value="PAS"/>
    <property type="match status" value="2"/>
</dbReference>
<dbReference type="FunFam" id="1.10.287.130:FF:000001">
    <property type="entry name" value="Two-component sensor histidine kinase"/>
    <property type="match status" value="1"/>
</dbReference>
<organism evidence="10 11">
    <name type="scientific">Paludibacterium paludis</name>
    <dbReference type="NCBI Taxonomy" id="1225769"/>
    <lineage>
        <taxon>Bacteria</taxon>
        <taxon>Pseudomonadati</taxon>
        <taxon>Pseudomonadota</taxon>
        <taxon>Betaproteobacteria</taxon>
        <taxon>Neisseriales</taxon>
        <taxon>Chromobacteriaceae</taxon>
        <taxon>Paludibacterium</taxon>
    </lineage>
</organism>
<evidence type="ECO:0000313" key="10">
    <source>
        <dbReference type="EMBL" id="GGY29789.1"/>
    </source>
</evidence>
<dbReference type="InterPro" id="IPR050736">
    <property type="entry name" value="Sensor_HK_Regulatory"/>
</dbReference>